<dbReference type="AlphaFoldDB" id="A0A170ZH08"/>
<name>A0A170ZH08_9BACT</name>
<dbReference type="PROSITE" id="PS51257">
    <property type="entry name" value="PROKAR_LIPOPROTEIN"/>
    <property type="match status" value="1"/>
</dbReference>
<keyword evidence="3" id="KW-1185">Reference proteome</keyword>
<dbReference type="RefSeq" id="WP_068703143.1">
    <property type="nucleotide sequence ID" value="NZ_BDCR01000002.1"/>
</dbReference>
<evidence type="ECO:0008006" key="4">
    <source>
        <dbReference type="Google" id="ProtNLM"/>
    </source>
</evidence>
<feature type="chain" id="PRO_5007905037" description="Lipoprotein" evidence="1">
    <location>
        <begin position="23"/>
        <end position="123"/>
    </location>
</feature>
<keyword evidence="1" id="KW-0732">Signal</keyword>
<organism evidence="2 3">
    <name type="scientific">Paludibacter jiangxiensis</name>
    <dbReference type="NCBI Taxonomy" id="681398"/>
    <lineage>
        <taxon>Bacteria</taxon>
        <taxon>Pseudomonadati</taxon>
        <taxon>Bacteroidota</taxon>
        <taxon>Bacteroidia</taxon>
        <taxon>Bacteroidales</taxon>
        <taxon>Paludibacteraceae</taxon>
        <taxon>Paludibacter</taxon>
    </lineage>
</organism>
<gene>
    <name evidence="2" type="ORF">PJIAN_2220</name>
</gene>
<evidence type="ECO:0000256" key="1">
    <source>
        <dbReference type="SAM" id="SignalP"/>
    </source>
</evidence>
<accession>A0A170ZH08</accession>
<proteinExistence type="predicted"/>
<feature type="signal peptide" evidence="1">
    <location>
        <begin position="1"/>
        <end position="22"/>
    </location>
</feature>
<evidence type="ECO:0000313" key="2">
    <source>
        <dbReference type="EMBL" id="GAT62660.1"/>
    </source>
</evidence>
<evidence type="ECO:0000313" key="3">
    <source>
        <dbReference type="Proteomes" id="UP000076586"/>
    </source>
</evidence>
<dbReference type="OrthoDB" id="1121532at2"/>
<dbReference type="STRING" id="681398.PJIAN_2220"/>
<dbReference type="EMBL" id="BDCR01000002">
    <property type="protein sequence ID" value="GAT62660.1"/>
    <property type="molecule type" value="Genomic_DNA"/>
</dbReference>
<reference evidence="3" key="1">
    <citation type="submission" date="2016-04" db="EMBL/GenBank/DDBJ databases">
        <title>Draft genome sequence of Paludibacter jiangxiensis strain NM7.</title>
        <authorList>
            <person name="Qiu Y."/>
            <person name="Matsuura N."/>
            <person name="Ohashi A."/>
            <person name="Tourlousse M.D."/>
            <person name="Sekiguchi Y."/>
        </authorList>
    </citation>
    <scope>NUCLEOTIDE SEQUENCE [LARGE SCALE GENOMIC DNA]</scope>
    <source>
        <strain evidence="3">NM7</strain>
    </source>
</reference>
<reference evidence="3" key="2">
    <citation type="journal article" date="2017" name="Genome Announc.">
        <title>Draft genome sequence of Paludibacter jiangxiensis NM7(T), a propionate-producing fermentative bacterium.</title>
        <authorList>
            <person name="Qiu Y.-L."/>
            <person name="Tourlousse D.M."/>
            <person name="Matsuura N."/>
            <person name="Ohashi A."/>
            <person name="Sekiguchi Y."/>
        </authorList>
    </citation>
    <scope>NUCLEOTIDE SEQUENCE [LARGE SCALE GENOMIC DNA]</scope>
    <source>
        <strain evidence="3">NM7</strain>
    </source>
</reference>
<comment type="caution">
    <text evidence="2">The sequence shown here is derived from an EMBL/GenBank/DDBJ whole genome shotgun (WGS) entry which is preliminary data.</text>
</comment>
<sequence length="123" mass="13644">MKNKTKLLFILLGLLIVIQSCQKDTSMNQTNTVQVSISKNQTYNYDLGSFGDEEGASISKQALHYLICKTDREVSSGKIQFTYVPEKDYIGADEVIINTSRGSDGASSGKYFSTIIFKINITN</sequence>
<dbReference type="Proteomes" id="UP000076586">
    <property type="component" value="Unassembled WGS sequence"/>
</dbReference>
<protein>
    <recommendedName>
        <fullName evidence="4">Lipoprotein</fullName>
    </recommendedName>
</protein>